<dbReference type="Proteomes" id="UP000013840">
    <property type="component" value="Unassembled WGS sequence"/>
</dbReference>
<evidence type="ECO:0000313" key="2">
    <source>
        <dbReference type="EMBL" id="EOL45092.1"/>
    </source>
</evidence>
<feature type="transmembrane region" description="Helical" evidence="1">
    <location>
        <begin position="127"/>
        <end position="146"/>
    </location>
</feature>
<evidence type="ECO:0000313" key="3">
    <source>
        <dbReference type="Proteomes" id="UP000013840"/>
    </source>
</evidence>
<proteinExistence type="predicted"/>
<dbReference type="Gene3D" id="1.20.1250.20">
    <property type="entry name" value="MFS general substrate transporter like domains"/>
    <property type="match status" value="1"/>
</dbReference>
<evidence type="ECO:0008006" key="4">
    <source>
        <dbReference type="Google" id="ProtNLM"/>
    </source>
</evidence>
<keyword evidence="1" id="KW-1133">Transmembrane helix</keyword>
<organism evidence="2 3">
    <name type="scientific">Enterococcus caccae ATCC BAA-1240</name>
    <dbReference type="NCBI Taxonomy" id="1158612"/>
    <lineage>
        <taxon>Bacteria</taxon>
        <taxon>Bacillati</taxon>
        <taxon>Bacillota</taxon>
        <taxon>Bacilli</taxon>
        <taxon>Lactobacillales</taxon>
        <taxon>Enterococcaceae</taxon>
        <taxon>Enterococcus</taxon>
    </lineage>
</organism>
<dbReference type="PATRIC" id="fig|1158612.3.peg.1875"/>
<feature type="transmembrane region" description="Helical" evidence="1">
    <location>
        <begin position="48"/>
        <end position="67"/>
    </location>
</feature>
<keyword evidence="1" id="KW-0812">Transmembrane</keyword>
<feature type="transmembrane region" description="Helical" evidence="1">
    <location>
        <begin position="73"/>
        <end position="98"/>
    </location>
</feature>
<feature type="transmembrane region" description="Helical" evidence="1">
    <location>
        <begin position="158"/>
        <end position="178"/>
    </location>
</feature>
<accession>R3WC95</accession>
<protein>
    <recommendedName>
        <fullName evidence="4">Tandem five-TM protein</fullName>
    </recommendedName>
</protein>
<reference evidence="2 3" key="1">
    <citation type="submission" date="2013-02" db="EMBL/GenBank/DDBJ databases">
        <title>The Genome Sequence of Enterococcus caccae BAA-1240.</title>
        <authorList>
            <consortium name="The Broad Institute Genome Sequencing Platform"/>
            <consortium name="The Broad Institute Genome Sequencing Center for Infectious Disease"/>
            <person name="Earl A.M."/>
            <person name="Gilmore M.S."/>
            <person name="Lebreton F."/>
            <person name="Walker B."/>
            <person name="Young S.K."/>
            <person name="Zeng Q."/>
            <person name="Gargeya S."/>
            <person name="Fitzgerald M."/>
            <person name="Haas B."/>
            <person name="Abouelleil A."/>
            <person name="Alvarado L."/>
            <person name="Arachchi H.M."/>
            <person name="Berlin A.M."/>
            <person name="Chapman S.B."/>
            <person name="Dewar J."/>
            <person name="Goldberg J."/>
            <person name="Griggs A."/>
            <person name="Gujja S."/>
            <person name="Hansen M."/>
            <person name="Howarth C."/>
            <person name="Imamovic A."/>
            <person name="Larimer J."/>
            <person name="McCowan C."/>
            <person name="Murphy C."/>
            <person name="Neiman D."/>
            <person name="Pearson M."/>
            <person name="Priest M."/>
            <person name="Roberts A."/>
            <person name="Saif S."/>
            <person name="Shea T."/>
            <person name="Sisk P."/>
            <person name="Sykes S."/>
            <person name="Wortman J."/>
            <person name="Nusbaum C."/>
            <person name="Birren B."/>
        </authorList>
    </citation>
    <scope>NUCLEOTIDE SEQUENCE [LARGE SCALE GENOMIC DNA]</scope>
    <source>
        <strain evidence="2 3">ATCC BAA-1240</strain>
    </source>
</reference>
<comment type="caution">
    <text evidence="2">The sequence shown here is derived from an EMBL/GenBank/DDBJ whole genome shotgun (WGS) entry which is preliminary data.</text>
</comment>
<dbReference type="RefSeq" id="WP_010772007.1">
    <property type="nucleotide sequence ID" value="NZ_KB946334.1"/>
</dbReference>
<dbReference type="STRING" id="317735.RU98_GL002952"/>
<dbReference type="InterPro" id="IPR036259">
    <property type="entry name" value="MFS_trans_sf"/>
</dbReference>
<gene>
    <name evidence="2" type="ORF">UC7_01898</name>
</gene>
<dbReference type="EMBL" id="AJAU01000018">
    <property type="protein sequence ID" value="EOL45092.1"/>
    <property type="molecule type" value="Genomic_DNA"/>
</dbReference>
<keyword evidence="3" id="KW-1185">Reference proteome</keyword>
<dbReference type="OrthoDB" id="2191569at2"/>
<keyword evidence="1" id="KW-0472">Membrane</keyword>
<sequence>MKNKTVPLLKIANDKSIYFDLSTHELFIQEFVGPYTEKSGKSYSKSNTWAASMLGGVLVIPLLAKQFKIVSFIPIYLMVACLFGVGWIIGKLAANLFLENSKGKQTKKIFKRDEVMKVLKNSKNFKLVVWVQFLFLMGYGMFFLYSLSINNLSTEDSIILLIVGFVTSLMHYSVHPFAQQKAFRILKKQMKAGMYDE</sequence>
<evidence type="ECO:0000256" key="1">
    <source>
        <dbReference type="SAM" id="Phobius"/>
    </source>
</evidence>
<dbReference type="AlphaFoldDB" id="R3WC95"/>
<name>R3WC95_9ENTE</name>
<dbReference type="eggNOG" id="ENOG50306Q8">
    <property type="taxonomic scope" value="Bacteria"/>
</dbReference>